<keyword evidence="4 6" id="KW-1005">Bacterial flagellum biogenesis</keyword>
<keyword evidence="3 6" id="KW-0963">Cytoplasm</keyword>
<dbReference type="Pfam" id="PF02561">
    <property type="entry name" value="FliS"/>
    <property type="match status" value="1"/>
</dbReference>
<keyword evidence="7" id="KW-0282">Flagellum</keyword>
<dbReference type="RefSeq" id="WP_184988641.1">
    <property type="nucleotide sequence ID" value="NZ_BOMK01000055.1"/>
</dbReference>
<keyword evidence="8" id="KW-1185">Reference proteome</keyword>
<dbReference type="CDD" id="cd16098">
    <property type="entry name" value="FliS"/>
    <property type="match status" value="1"/>
</dbReference>
<dbReference type="Proteomes" id="UP000578112">
    <property type="component" value="Unassembled WGS sequence"/>
</dbReference>
<keyword evidence="5" id="KW-0143">Chaperone</keyword>
<evidence type="ECO:0000256" key="2">
    <source>
        <dbReference type="ARBA" id="ARBA00008787"/>
    </source>
</evidence>
<evidence type="ECO:0000256" key="5">
    <source>
        <dbReference type="ARBA" id="ARBA00023186"/>
    </source>
</evidence>
<dbReference type="GO" id="GO:0044780">
    <property type="term" value="P:bacterial-type flagellum assembly"/>
    <property type="evidence" value="ECO:0007669"/>
    <property type="project" value="InterPro"/>
</dbReference>
<dbReference type="NCBIfam" id="TIGR00208">
    <property type="entry name" value="fliS"/>
    <property type="match status" value="1"/>
</dbReference>
<dbReference type="SUPFAM" id="SSF101116">
    <property type="entry name" value="Flagellar export chaperone FliS"/>
    <property type="match status" value="1"/>
</dbReference>
<reference evidence="7 8" key="1">
    <citation type="submission" date="2020-08" db="EMBL/GenBank/DDBJ databases">
        <title>Sequencing the genomes of 1000 actinobacteria strains.</title>
        <authorList>
            <person name="Klenk H.-P."/>
        </authorList>
    </citation>
    <scope>NUCLEOTIDE SEQUENCE [LARGE SCALE GENOMIC DNA]</scope>
    <source>
        <strain evidence="7 8">DSM 43149</strain>
    </source>
</reference>
<evidence type="ECO:0000313" key="8">
    <source>
        <dbReference type="Proteomes" id="UP000578112"/>
    </source>
</evidence>
<dbReference type="PANTHER" id="PTHR34773:SF1">
    <property type="entry name" value="FLAGELLAR SECRETION CHAPERONE FLIS"/>
    <property type="match status" value="1"/>
</dbReference>
<keyword evidence="7" id="KW-0966">Cell projection</keyword>
<dbReference type="EMBL" id="JACHNH010000001">
    <property type="protein sequence ID" value="MBB4759666.1"/>
    <property type="molecule type" value="Genomic_DNA"/>
</dbReference>
<evidence type="ECO:0000256" key="1">
    <source>
        <dbReference type="ARBA" id="ARBA00004514"/>
    </source>
</evidence>
<evidence type="ECO:0000256" key="6">
    <source>
        <dbReference type="PIRNR" id="PIRNR039090"/>
    </source>
</evidence>
<evidence type="ECO:0000256" key="3">
    <source>
        <dbReference type="ARBA" id="ARBA00022490"/>
    </source>
</evidence>
<evidence type="ECO:0000313" key="7">
    <source>
        <dbReference type="EMBL" id="MBB4759666.1"/>
    </source>
</evidence>
<dbReference type="InterPro" id="IPR003713">
    <property type="entry name" value="FliS"/>
</dbReference>
<dbReference type="GO" id="GO:0005829">
    <property type="term" value="C:cytosol"/>
    <property type="evidence" value="ECO:0007669"/>
    <property type="project" value="UniProtKB-SubCell"/>
</dbReference>
<comment type="subcellular location">
    <subcellularLocation>
        <location evidence="1 6">Cytoplasm</location>
        <location evidence="1 6">Cytosol</location>
    </subcellularLocation>
</comment>
<keyword evidence="7" id="KW-0969">Cilium</keyword>
<dbReference type="PANTHER" id="PTHR34773">
    <property type="entry name" value="FLAGELLAR SECRETION CHAPERONE FLIS"/>
    <property type="match status" value="1"/>
</dbReference>
<dbReference type="GO" id="GO:0071973">
    <property type="term" value="P:bacterial-type flagellum-dependent cell motility"/>
    <property type="evidence" value="ECO:0007669"/>
    <property type="project" value="TreeGrafter"/>
</dbReference>
<dbReference type="AlphaFoldDB" id="A0A7W7MM49"/>
<comment type="similarity">
    <text evidence="2 6">Belongs to the FliS family.</text>
</comment>
<dbReference type="InterPro" id="IPR036584">
    <property type="entry name" value="FliS_sf"/>
</dbReference>
<sequence>MTSPTPAMRERYLADSIATASPAKLLMMLLDRLVLDLTRGEQALLAGNRPEARENLLHAQDIVMELHTTLDVNVWEGAADLARLYAYVTTELINANVQGDAVKVRQCRDLMEPLRDTWREAALAPSAAG</sequence>
<gene>
    <name evidence="7" type="ORF">BJ971_000222</name>
</gene>
<dbReference type="Gene3D" id="1.20.120.340">
    <property type="entry name" value="Flagellar protein FliS"/>
    <property type="match status" value="1"/>
</dbReference>
<dbReference type="PIRSF" id="PIRSF039090">
    <property type="entry name" value="Flis"/>
    <property type="match status" value="1"/>
</dbReference>
<accession>A0A7W7MM49</accession>
<protein>
    <recommendedName>
        <fullName evidence="6">Flagellar secretion chaperone FliS</fullName>
    </recommendedName>
</protein>
<organism evidence="7 8">
    <name type="scientific">Actinoplanes digitatis</name>
    <dbReference type="NCBI Taxonomy" id="1868"/>
    <lineage>
        <taxon>Bacteria</taxon>
        <taxon>Bacillati</taxon>
        <taxon>Actinomycetota</taxon>
        <taxon>Actinomycetes</taxon>
        <taxon>Micromonosporales</taxon>
        <taxon>Micromonosporaceae</taxon>
        <taxon>Actinoplanes</taxon>
    </lineage>
</organism>
<proteinExistence type="inferred from homology"/>
<evidence type="ECO:0000256" key="4">
    <source>
        <dbReference type="ARBA" id="ARBA00022795"/>
    </source>
</evidence>
<comment type="caution">
    <text evidence="7">The sequence shown here is derived from an EMBL/GenBank/DDBJ whole genome shotgun (WGS) entry which is preliminary data.</text>
</comment>
<name>A0A7W7MM49_9ACTN</name>